<feature type="compositionally biased region" description="Low complexity" evidence="1">
    <location>
        <begin position="1132"/>
        <end position="1146"/>
    </location>
</feature>
<dbReference type="AlphaFoldDB" id="A0AAD4KAE9"/>
<feature type="region of interest" description="Disordered" evidence="1">
    <location>
        <begin position="1173"/>
        <end position="1234"/>
    </location>
</feature>
<feature type="region of interest" description="Disordered" evidence="1">
    <location>
        <begin position="1132"/>
        <end position="1158"/>
    </location>
</feature>
<evidence type="ECO:0008006" key="4">
    <source>
        <dbReference type="Google" id="ProtNLM"/>
    </source>
</evidence>
<feature type="region of interest" description="Disordered" evidence="1">
    <location>
        <begin position="449"/>
        <end position="503"/>
    </location>
</feature>
<dbReference type="EMBL" id="JAJJHW010000095">
    <property type="protein sequence ID" value="KAH8386633.1"/>
    <property type="molecule type" value="Genomic_DNA"/>
</dbReference>
<feature type="compositionally biased region" description="Low complexity" evidence="1">
    <location>
        <begin position="305"/>
        <end position="315"/>
    </location>
</feature>
<organism evidence="2 3">
    <name type="scientific">Drosophila rubida</name>
    <dbReference type="NCBI Taxonomy" id="30044"/>
    <lineage>
        <taxon>Eukaryota</taxon>
        <taxon>Metazoa</taxon>
        <taxon>Ecdysozoa</taxon>
        <taxon>Arthropoda</taxon>
        <taxon>Hexapoda</taxon>
        <taxon>Insecta</taxon>
        <taxon>Pterygota</taxon>
        <taxon>Neoptera</taxon>
        <taxon>Endopterygota</taxon>
        <taxon>Diptera</taxon>
        <taxon>Brachycera</taxon>
        <taxon>Muscomorpha</taxon>
        <taxon>Ephydroidea</taxon>
        <taxon>Drosophilidae</taxon>
        <taxon>Drosophila</taxon>
    </lineage>
</organism>
<dbReference type="Pfam" id="PF16045">
    <property type="entry name" value="LisH_2"/>
    <property type="match status" value="1"/>
</dbReference>
<feature type="compositionally biased region" description="Polar residues" evidence="1">
    <location>
        <begin position="1147"/>
        <end position="1158"/>
    </location>
</feature>
<name>A0AAD4KAE9_9MUSC</name>
<feature type="compositionally biased region" description="Low complexity" evidence="1">
    <location>
        <begin position="1210"/>
        <end position="1225"/>
    </location>
</feature>
<feature type="non-terminal residue" evidence="2">
    <location>
        <position position="1234"/>
    </location>
</feature>
<evidence type="ECO:0000256" key="1">
    <source>
        <dbReference type="SAM" id="MobiDB-lite"/>
    </source>
</evidence>
<proteinExistence type="predicted"/>
<accession>A0AAD4KAE9</accession>
<sequence>NDEEAAQLRLQLEHLAQLSQQDFEREFRKWMAQEGIEGKVQAQVRMDLINSFNNTSLGMLFKFFNRRAELQSRQAESSLLLPPMLLALHSVVAEFLYAHNCHYTLSVYCSELPQRNALPDFESRSTFRFNEQELQQLLGTLLGEQNELQVQLSQSLLRLYDEQQVSLLLGCFKVLVDAQPSRSNEIATNTTFTTSPELRTAATQTQPTACLATRPELDTSKLFQAAELVVAGDGRSVFVGPRVSQALNGVQQQLGQLMQHMGQLCKSCAPPVEIISQSAFEKLLQQELLERQRLLNAGQTLEPGQTALQLPQTQTQPPPSQEPPKEEMVGDGVGNTVQSPAGPIQLPAEAASVPKLPHLHAEQLASLAMVQQALQQLQQQLQQPQHCMHLTLDRMEALVGELAGCIQTLSNVLNLAMEQEYAVGRHKGFKLGYREGFAHGHYMGIQEGLQSAEQQQRQQTEQSKRKQRDASSQTPLPPAPPKVVRRSTASQTPHKRQRHRTTSMERRLEALNRHVASQTAAAGNEASSSRSYEQWIYEMLHSSSGQIFLERVELSLNKALELQKKRLDELFNVKLRHHAELMRLSSRQSSWRTLCRHVERDSQSREARELVHKIFRLLEHYEAHHQLLAEKIQQTEKAAEQAARIEPVWKDASARPSACHVTPASSESKSAPTDAAAQSTPLETVAQPAAAATSISSLQLPASFPPTQPAAAAAAAAPELVTSALPAELSTSALTAAEASQLCGTLAPISLPAALPVAAAAPLPGFVPGPLPGVHAAAAQLPGPLASHLRAFPPTATAAATPAPAMTMPALFTHFLLPLAAPATESPTAPAVVAPAAIETTARPVMHSVATNTQRSVTTLKPAEERSQPAPSFNEALLSAKNRMLQLEQESDLLEQSFLGYLERARVQKQKANISASCAVEQQQFHRTLDNFREWQLRMRSEEAAPVPVPAPIPIPMPSAAPAAASVVISPIYSGSELEPDSYQFTNAIAVARQKLLSELHATAPLSARMTTAEIVSSTNKLLVDQVQDETQQLLSRVEATLARVSKPASLQLLTVESQMPLDQLSSATHSSSLEELPNDGGGRGGGVTPPASSKLQRSMAKMQLLFGKQQQTATAATKRPWSAPIAQLPGTQAATAATATRPHTAPSSLTDGPSARSSGHLLGLLDALSDVGSSSGNTSSLTSSLGHTRSRKSPLPGQAVEGVYGGSSGSASHVSSSPVALSPSQEFWKRMNM</sequence>
<feature type="compositionally biased region" description="Polar residues" evidence="1">
    <location>
        <begin position="663"/>
        <end position="682"/>
    </location>
</feature>
<comment type="caution">
    <text evidence="2">The sequence shown here is derived from an EMBL/GenBank/DDBJ whole genome shotgun (WGS) entry which is preliminary data.</text>
</comment>
<keyword evidence="3" id="KW-1185">Reference proteome</keyword>
<feature type="compositionally biased region" description="Low complexity" evidence="1">
    <location>
        <begin position="1173"/>
        <end position="1188"/>
    </location>
</feature>
<gene>
    <name evidence="2" type="ORF">KR093_001609</name>
</gene>
<dbReference type="InterPro" id="IPR006594">
    <property type="entry name" value="LisH"/>
</dbReference>
<evidence type="ECO:0000313" key="3">
    <source>
        <dbReference type="Proteomes" id="UP001200034"/>
    </source>
</evidence>
<feature type="region of interest" description="Disordered" evidence="1">
    <location>
        <begin position="1068"/>
        <end position="1098"/>
    </location>
</feature>
<feature type="region of interest" description="Disordered" evidence="1">
    <location>
        <begin position="654"/>
        <end position="684"/>
    </location>
</feature>
<feature type="region of interest" description="Disordered" evidence="1">
    <location>
        <begin position="305"/>
        <end position="343"/>
    </location>
</feature>
<dbReference type="Proteomes" id="UP001200034">
    <property type="component" value="Unassembled WGS sequence"/>
</dbReference>
<feature type="compositionally biased region" description="Low complexity" evidence="1">
    <location>
        <begin position="450"/>
        <end position="461"/>
    </location>
</feature>
<reference evidence="2" key="1">
    <citation type="journal article" date="2021" name="Mol. Ecol. Resour.">
        <title>Phylogenomic analyses of the genus Drosophila reveals genomic signals of climate adaptation.</title>
        <authorList>
            <person name="Li F."/>
            <person name="Rane R.V."/>
            <person name="Luria V."/>
            <person name="Xiong Z."/>
            <person name="Chen J."/>
            <person name="Li Z."/>
            <person name="Catullo R.A."/>
            <person name="Griffin P.C."/>
            <person name="Schiffer M."/>
            <person name="Pearce S."/>
            <person name="Lee S.F."/>
            <person name="McElroy K."/>
            <person name="Stocker A."/>
            <person name="Shirriffs J."/>
            <person name="Cockerell F."/>
            <person name="Coppin C."/>
            <person name="Sgro C.M."/>
            <person name="Karger A."/>
            <person name="Cain J.W."/>
            <person name="Weber J.A."/>
            <person name="Santpere G."/>
            <person name="Kirschner M.W."/>
            <person name="Hoffmann A.A."/>
            <person name="Oakeshott J.G."/>
            <person name="Zhang G."/>
        </authorList>
    </citation>
    <scope>NUCLEOTIDE SEQUENCE</scope>
    <source>
        <strain evidence="2">BGI-SZ-2011g</strain>
    </source>
</reference>
<evidence type="ECO:0000313" key="2">
    <source>
        <dbReference type="EMBL" id="KAH8386633.1"/>
    </source>
</evidence>
<protein>
    <recommendedName>
        <fullName evidence="4">LisH domain-containing protein</fullName>
    </recommendedName>
</protein>